<feature type="domain" description="PAC" evidence="9">
    <location>
        <begin position="442"/>
        <end position="494"/>
    </location>
</feature>
<dbReference type="OrthoDB" id="9801651at2"/>
<dbReference type="STRING" id="69960.SAMN05421720_10996"/>
<evidence type="ECO:0000259" key="8">
    <source>
        <dbReference type="PROSITE" id="PS50112"/>
    </source>
</evidence>
<dbReference type="PRINTS" id="PR00344">
    <property type="entry name" value="BCTRLSENSOR"/>
</dbReference>
<dbReference type="InterPro" id="IPR005467">
    <property type="entry name" value="His_kinase_dom"/>
</dbReference>
<dbReference type="CDD" id="cd00130">
    <property type="entry name" value="PAS"/>
    <property type="match status" value="3"/>
</dbReference>
<dbReference type="Gene3D" id="3.30.450.20">
    <property type="entry name" value="PAS domain"/>
    <property type="match status" value="3"/>
</dbReference>
<evidence type="ECO:0000256" key="6">
    <source>
        <dbReference type="SAM" id="MobiDB-lite"/>
    </source>
</evidence>
<evidence type="ECO:0000256" key="4">
    <source>
        <dbReference type="ARBA" id="ARBA00022679"/>
    </source>
</evidence>
<dbReference type="SUPFAM" id="SSF55785">
    <property type="entry name" value="PYP-like sensor domain (PAS domain)"/>
    <property type="match status" value="3"/>
</dbReference>
<dbReference type="Pfam" id="PF00989">
    <property type="entry name" value="PAS"/>
    <property type="match status" value="1"/>
</dbReference>
<dbReference type="InterPro" id="IPR036890">
    <property type="entry name" value="HATPase_C_sf"/>
</dbReference>
<evidence type="ECO:0000313" key="11">
    <source>
        <dbReference type="Proteomes" id="UP000199412"/>
    </source>
</evidence>
<feature type="compositionally biased region" description="Basic and acidic residues" evidence="6">
    <location>
        <begin position="1"/>
        <end position="10"/>
    </location>
</feature>
<keyword evidence="5" id="KW-0418">Kinase</keyword>
<keyword evidence="4" id="KW-0808">Transferase</keyword>
<evidence type="ECO:0000256" key="1">
    <source>
        <dbReference type="ARBA" id="ARBA00000085"/>
    </source>
</evidence>
<keyword evidence="11" id="KW-1185">Reference proteome</keyword>
<dbReference type="InterPro" id="IPR003661">
    <property type="entry name" value="HisK_dim/P_dom"/>
</dbReference>
<evidence type="ECO:0000259" key="9">
    <source>
        <dbReference type="PROSITE" id="PS50113"/>
    </source>
</evidence>
<dbReference type="InterPro" id="IPR004358">
    <property type="entry name" value="Sig_transdc_His_kin-like_C"/>
</dbReference>
<dbReference type="InterPro" id="IPR001610">
    <property type="entry name" value="PAC"/>
</dbReference>
<dbReference type="Pfam" id="PF10114">
    <property type="entry name" value="PocR"/>
    <property type="match status" value="1"/>
</dbReference>
<gene>
    <name evidence="10" type="ORF">SAMN05421720_10996</name>
</gene>
<feature type="domain" description="Histidine kinase" evidence="7">
    <location>
        <begin position="633"/>
        <end position="849"/>
    </location>
</feature>
<comment type="catalytic activity">
    <reaction evidence="1">
        <text>ATP + protein L-histidine = ADP + protein N-phospho-L-histidine.</text>
        <dbReference type="EC" id="2.7.13.3"/>
    </reaction>
</comment>
<feature type="domain" description="PAC" evidence="9">
    <location>
        <begin position="570"/>
        <end position="622"/>
    </location>
</feature>
<dbReference type="SMART" id="SM00091">
    <property type="entry name" value="PAS"/>
    <property type="match status" value="3"/>
</dbReference>
<dbReference type="PROSITE" id="PS50112">
    <property type="entry name" value="PAS"/>
    <property type="match status" value="1"/>
</dbReference>
<dbReference type="SUPFAM" id="SSF47384">
    <property type="entry name" value="Homodimeric domain of signal transducing histidine kinase"/>
    <property type="match status" value="1"/>
</dbReference>
<dbReference type="InterPro" id="IPR035965">
    <property type="entry name" value="PAS-like_dom_sf"/>
</dbReference>
<sequence length="1002" mass="110766">MHSDFADPRVPRPASEMSSETPNVLGADVGEQQAVFSGAPAVTEAEILACVDFAGMRDLLQDLRDMTGLSAAVLDRAGRVVVASDSTALCAMYLEEGSPSRQTCLENKREMARRLTGDEDAVIQACPLGLTECVSRIEVDGIHIANLMIGQFLTAAPDPDRVAEMGGTLGVSSQAYADAVAMVPVVEEARFPVILRFLRSMAHEIARRGLTGARAQAASIRAEQLLAHRTDEARAAESRLFRIAALVPGVLYQYRLWPNGRSAFPYASDGIQDIYGVTPDQVREDALPIVDVLHTDDVDRIMASILHSARTLTVWQEQYRVSHPTKGEIWVEGRSQPEPLPDGSVLWHGLIVDITGRVRQEETLRAVQDRYRMVARALRYGTWDVNLKTGVFDVDPGFFEMLGYPENAFPVTFEAWLEMLHPDDASTVWERAMNQFADSDSFCLEVRYCASDGKWLWVEMRGRVLERRDDRPLRIVGTNIDINDRKTFEAALRASKEQFRALHEKAGVAYIAFDRDGRILEANTPFCSLFGETPQNVRGRSIHHMLAPGSRAERPEDAGRISALLDGSGDGGDLTLVRPDGLEITVHVKAWVQRAPDGSLSRVHWIVHDISEHTRLEARLARSNTDLSQFAYAVSHDLREPLRMVGGFLGLIDRRLGPDIDPEVREWMAFASDGARRMNAMILDLLEYSRAGSAEIDALPVSLTAVVDEALQNLTAAIAERNARVTVNGHLPLVVGDHPQLVRLMQNLVGNAVKFVPADRVPEISIACADEAGATWAVSVADNGSGIPADQRDKAFGVFQRLDAQRETAGTGVGLALCKKIVERHGGTIAIDDAPTGGAVIRFTLPKRGLTWTQRAESRTLPIADLVNMLNMHQMRIVSRMRNLSHTVRERGAPAQTAQGEAEFLVQEVEAYRVFVHAHGDDLFGERPASADEDMLAESDSLMFSVNRWLQNQDPERRPGAVGWQSMSSILPQMLDHVRRTHDQLVRQRSQRVASSGDRLRT</sequence>
<dbReference type="PROSITE" id="PS50113">
    <property type="entry name" value="PAC"/>
    <property type="match status" value="2"/>
</dbReference>
<dbReference type="GO" id="GO:0006355">
    <property type="term" value="P:regulation of DNA-templated transcription"/>
    <property type="evidence" value="ECO:0007669"/>
    <property type="project" value="InterPro"/>
</dbReference>
<evidence type="ECO:0000259" key="7">
    <source>
        <dbReference type="PROSITE" id="PS50109"/>
    </source>
</evidence>
<dbReference type="Gene3D" id="3.30.565.10">
    <property type="entry name" value="Histidine kinase-like ATPase, C-terminal domain"/>
    <property type="match status" value="1"/>
</dbReference>
<name>A0A1G7EJ48_9PROT</name>
<dbReference type="PANTHER" id="PTHR43304">
    <property type="entry name" value="PHYTOCHROME-LIKE PROTEIN CPH1"/>
    <property type="match status" value="1"/>
</dbReference>
<organism evidence="10 11">
    <name type="scientific">Rhodospira trueperi</name>
    <dbReference type="NCBI Taxonomy" id="69960"/>
    <lineage>
        <taxon>Bacteria</taxon>
        <taxon>Pseudomonadati</taxon>
        <taxon>Pseudomonadota</taxon>
        <taxon>Alphaproteobacteria</taxon>
        <taxon>Rhodospirillales</taxon>
        <taxon>Rhodospirillaceae</taxon>
        <taxon>Rhodospira</taxon>
    </lineage>
</organism>
<dbReference type="SUPFAM" id="SSF55874">
    <property type="entry name" value="ATPase domain of HSP90 chaperone/DNA topoisomerase II/histidine kinase"/>
    <property type="match status" value="1"/>
</dbReference>
<dbReference type="InterPro" id="IPR003594">
    <property type="entry name" value="HATPase_dom"/>
</dbReference>
<accession>A0A1G7EJ48</accession>
<dbReference type="Pfam" id="PF00512">
    <property type="entry name" value="HisKA"/>
    <property type="match status" value="1"/>
</dbReference>
<dbReference type="AlphaFoldDB" id="A0A1G7EJ48"/>
<dbReference type="InterPro" id="IPR013655">
    <property type="entry name" value="PAS_fold_3"/>
</dbReference>
<dbReference type="EC" id="2.7.13.3" evidence="2"/>
<dbReference type="EMBL" id="FNAP01000009">
    <property type="protein sequence ID" value="SDE63710.1"/>
    <property type="molecule type" value="Genomic_DNA"/>
</dbReference>
<proteinExistence type="predicted"/>
<dbReference type="InterPro" id="IPR036097">
    <property type="entry name" value="HisK_dim/P_sf"/>
</dbReference>
<keyword evidence="3" id="KW-0597">Phosphoprotein</keyword>
<evidence type="ECO:0000313" key="10">
    <source>
        <dbReference type="EMBL" id="SDE63710.1"/>
    </source>
</evidence>
<dbReference type="SMART" id="SM00086">
    <property type="entry name" value="PAC"/>
    <property type="match status" value="3"/>
</dbReference>
<dbReference type="InterPro" id="IPR018771">
    <property type="entry name" value="PocR_dom"/>
</dbReference>
<dbReference type="CDD" id="cd00082">
    <property type="entry name" value="HisKA"/>
    <property type="match status" value="1"/>
</dbReference>
<dbReference type="GO" id="GO:0000155">
    <property type="term" value="F:phosphorelay sensor kinase activity"/>
    <property type="evidence" value="ECO:0007669"/>
    <property type="project" value="InterPro"/>
</dbReference>
<reference evidence="10 11" key="1">
    <citation type="submission" date="2016-10" db="EMBL/GenBank/DDBJ databases">
        <authorList>
            <person name="de Groot N.N."/>
        </authorList>
    </citation>
    <scope>NUCLEOTIDE SEQUENCE [LARGE SCALE GENOMIC DNA]</scope>
    <source>
        <strain evidence="10 11">ATCC 700224</strain>
    </source>
</reference>
<evidence type="ECO:0000256" key="2">
    <source>
        <dbReference type="ARBA" id="ARBA00012438"/>
    </source>
</evidence>
<protein>
    <recommendedName>
        <fullName evidence="2">histidine kinase</fullName>
        <ecNumber evidence="2">2.7.13.3</ecNumber>
    </recommendedName>
</protein>
<dbReference type="SMART" id="SM00388">
    <property type="entry name" value="HisKA"/>
    <property type="match status" value="1"/>
</dbReference>
<dbReference type="InterPro" id="IPR052162">
    <property type="entry name" value="Sensor_kinase/Photoreceptor"/>
</dbReference>
<evidence type="ECO:0000256" key="3">
    <source>
        <dbReference type="ARBA" id="ARBA00022553"/>
    </source>
</evidence>
<evidence type="ECO:0000256" key="5">
    <source>
        <dbReference type="ARBA" id="ARBA00022777"/>
    </source>
</evidence>
<dbReference type="Gene3D" id="1.10.287.130">
    <property type="match status" value="1"/>
</dbReference>
<feature type="domain" description="PAS" evidence="8">
    <location>
        <begin position="495"/>
        <end position="568"/>
    </location>
</feature>
<feature type="region of interest" description="Disordered" evidence="6">
    <location>
        <begin position="1"/>
        <end position="23"/>
    </location>
</feature>
<dbReference type="PANTHER" id="PTHR43304:SF1">
    <property type="entry name" value="PAC DOMAIN-CONTAINING PROTEIN"/>
    <property type="match status" value="1"/>
</dbReference>
<dbReference type="SMART" id="SM00387">
    <property type="entry name" value="HATPase_c"/>
    <property type="match status" value="1"/>
</dbReference>
<dbReference type="Pfam" id="PF02518">
    <property type="entry name" value="HATPase_c"/>
    <property type="match status" value="1"/>
</dbReference>
<dbReference type="NCBIfam" id="TIGR00229">
    <property type="entry name" value="sensory_box"/>
    <property type="match status" value="2"/>
</dbReference>
<dbReference type="PROSITE" id="PS50109">
    <property type="entry name" value="HIS_KIN"/>
    <property type="match status" value="1"/>
</dbReference>
<dbReference type="InterPro" id="IPR013767">
    <property type="entry name" value="PAS_fold"/>
</dbReference>
<dbReference type="Pfam" id="PF08447">
    <property type="entry name" value="PAS_3"/>
    <property type="match status" value="2"/>
</dbReference>
<dbReference type="InterPro" id="IPR000014">
    <property type="entry name" value="PAS"/>
</dbReference>
<dbReference type="Proteomes" id="UP000199412">
    <property type="component" value="Unassembled WGS sequence"/>
</dbReference>
<dbReference type="InterPro" id="IPR000700">
    <property type="entry name" value="PAS-assoc_C"/>
</dbReference>